<name>A0A135RXM3_9PEZI</name>
<gene>
    <name evidence="1" type="ORF">CSIM01_09765</name>
</gene>
<comment type="caution">
    <text evidence="1">The sequence shown here is derived from an EMBL/GenBank/DDBJ whole genome shotgun (WGS) entry which is preliminary data.</text>
</comment>
<dbReference type="OrthoDB" id="10411319at2759"/>
<accession>A0A135RXM3</accession>
<dbReference type="AlphaFoldDB" id="A0A135RXM3"/>
<keyword evidence="2" id="KW-1185">Reference proteome</keyword>
<reference evidence="1 2" key="1">
    <citation type="submission" date="2014-02" db="EMBL/GenBank/DDBJ databases">
        <title>The genome sequence of Colletotrichum simmondsii CBS122122.</title>
        <authorList>
            <person name="Baroncelli R."/>
            <person name="Thon M.R."/>
        </authorList>
    </citation>
    <scope>NUCLEOTIDE SEQUENCE [LARGE SCALE GENOMIC DNA]</scope>
    <source>
        <strain evidence="1 2">CBS122122</strain>
    </source>
</reference>
<organism evidence="1 2">
    <name type="scientific">Colletotrichum simmondsii</name>
    <dbReference type="NCBI Taxonomy" id="703756"/>
    <lineage>
        <taxon>Eukaryota</taxon>
        <taxon>Fungi</taxon>
        <taxon>Dikarya</taxon>
        <taxon>Ascomycota</taxon>
        <taxon>Pezizomycotina</taxon>
        <taxon>Sordariomycetes</taxon>
        <taxon>Hypocreomycetidae</taxon>
        <taxon>Glomerellales</taxon>
        <taxon>Glomerellaceae</taxon>
        <taxon>Colletotrichum</taxon>
        <taxon>Colletotrichum acutatum species complex</taxon>
    </lineage>
</organism>
<proteinExistence type="predicted"/>
<dbReference type="SUPFAM" id="SSF52047">
    <property type="entry name" value="RNI-like"/>
    <property type="match status" value="1"/>
</dbReference>
<sequence length="553" mass="62972">MNKQSKSSPPTRQAPMPIQIFHRFPALPTEIQRLIIEAVVSEHYSPPISETIQGTCHNIKASGTRRREAQATLANVCLVSKHLKALAQPVLYRHFCLSFSWPGWSGAKFCSKGFLVLANFVATINDNPVLANMVHEVEIMGKRDFGPNGWGEDDTQTYDPIPTDLKLVFTRLRPTVTPVCILIQVLVLKARNIELLKLIMLNVSDNNVWRPLFDHITHLRDQAQSHVWTLLNLKGFRIKHSDDDDKNSWRDGHKDGMSLLDPITAKELMIPLSSPRLEELCFDRCQLVDRELPKLRKLRYLGAQNIFLSYKEMRSILNMSSTLEVFSYYSAALIDSGRERNNVYDIYEHEAWGTEACPFEVTPREISVLLLRHRKTLHTIHIFRRSMELDEESAILSLAPFKELKYLLLYGTGFLNPYSATYYPSGVRLHSVLLSILPESIVSVASNDLKYSDILNLSAELRNGEYPYLRRLWIPNWLNMKISAAREGYVDPFLPLDLALGIRNIAGRPIHGLADAASKVKNCGSGRQMENVNTVYCKPGYGPPLLDTLFKDW</sequence>
<evidence type="ECO:0000313" key="1">
    <source>
        <dbReference type="EMBL" id="KXH28247.1"/>
    </source>
</evidence>
<dbReference type="EMBL" id="JFBX01000787">
    <property type="protein sequence ID" value="KXH28247.1"/>
    <property type="molecule type" value="Genomic_DNA"/>
</dbReference>
<evidence type="ECO:0000313" key="2">
    <source>
        <dbReference type="Proteomes" id="UP000070328"/>
    </source>
</evidence>
<dbReference type="Proteomes" id="UP000070328">
    <property type="component" value="Unassembled WGS sequence"/>
</dbReference>
<evidence type="ECO:0008006" key="3">
    <source>
        <dbReference type="Google" id="ProtNLM"/>
    </source>
</evidence>
<protein>
    <recommendedName>
        <fullName evidence="3">F-box domain-containing protein</fullName>
    </recommendedName>
</protein>